<name>A0A218KBT7_9CAUD</name>
<sequence>MNNLDKLPDMCFGIKPSTGEVCVIMKGIDGYFISKDKIDYSNYNVDLMNEDIGVTKRQRIAMEIGATFGWHVPAVDIDMYDEDGRMIP</sequence>
<dbReference type="EMBL" id="KT070867">
    <property type="protein sequence ID" value="AKQ08351.1"/>
    <property type="molecule type" value="Genomic_DNA"/>
</dbReference>
<dbReference type="Proteomes" id="UP000223102">
    <property type="component" value="Segment"/>
</dbReference>
<keyword evidence="2" id="KW-1185">Reference proteome</keyword>
<evidence type="ECO:0000313" key="1">
    <source>
        <dbReference type="EMBL" id="AKQ08351.1"/>
    </source>
</evidence>
<proteinExistence type="predicted"/>
<evidence type="ECO:0000313" key="2">
    <source>
        <dbReference type="Proteomes" id="UP000223102"/>
    </source>
</evidence>
<protein>
    <submittedName>
        <fullName evidence="1">Uncharacterized protein</fullName>
    </submittedName>
</protein>
<organism evidence="1 2">
    <name type="scientific">Bacillus phage PBC2</name>
    <dbReference type="NCBI Taxonomy" id="1675029"/>
    <lineage>
        <taxon>Viruses</taxon>
        <taxon>Duplodnaviria</taxon>
        <taxon>Heunggongvirae</taxon>
        <taxon>Uroviricota</taxon>
        <taxon>Caudoviricetes</taxon>
        <taxon>Andregratiavirinae</taxon>
        <taxon>Haetaevirus</taxon>
        <taxon>Haetaevirus PBC2</taxon>
    </lineage>
</organism>
<accession>A0A218KBT7</accession>
<gene>
    <name evidence="1" type="ORF">PBC2_036</name>
</gene>
<reference evidence="1 2" key="1">
    <citation type="submission" date="2015-06" db="EMBL/GenBank/DDBJ databases">
        <title>Complete genome sequence of Bacillus cereus phage PBC2.</title>
        <authorList>
            <person name="Kong M."/>
            <person name="Ryu S."/>
        </authorList>
    </citation>
    <scope>NUCLEOTIDE SEQUENCE [LARGE SCALE GENOMIC DNA]</scope>
</reference>